<sequence>MHIVLVDPSGVIRKTISGMLVSAGHTVVAFSDSAAALAHVGADPSVTCVLTSLEVQPLDGLELCWSLRALADDRRPLTILVMSSARENRPLDEVLDAGADDFLMKPPEAQELRGRLRSAERVLKLQQALIRQADTDHLTQLLNRGALMRQARAAVENAAASRPLTVMQIDIDHFKRINDRHGHDVGDLVIRHVAQILRETGTIAGRLGGEEFALLMPGHGLAGAAVVAHRIRSQCAGTAVLERSNPVRFTVSIGLSEWSEGDGVGTLLKRADVALYAAKEGGRDRVAVTSAALKTEFVS</sequence>
<gene>
    <name evidence="6" type="ORF">MRSR164_03140</name>
</gene>
<evidence type="ECO:0000313" key="6">
    <source>
        <dbReference type="EMBL" id="MEE7455838.1"/>
    </source>
</evidence>
<dbReference type="PROSITE" id="PS50887">
    <property type="entry name" value="GGDEF"/>
    <property type="match status" value="1"/>
</dbReference>
<organism evidence="6 7">
    <name type="scientific">Methylobacterium radiotolerans</name>
    <dbReference type="NCBI Taxonomy" id="31998"/>
    <lineage>
        <taxon>Bacteria</taxon>
        <taxon>Pseudomonadati</taxon>
        <taxon>Pseudomonadota</taxon>
        <taxon>Alphaproteobacteria</taxon>
        <taxon>Hyphomicrobiales</taxon>
        <taxon>Methylobacteriaceae</taxon>
        <taxon>Methylobacterium</taxon>
    </lineage>
</organism>
<evidence type="ECO:0000259" key="4">
    <source>
        <dbReference type="PROSITE" id="PS50110"/>
    </source>
</evidence>
<comment type="caution">
    <text evidence="6">The sequence shown here is derived from an EMBL/GenBank/DDBJ whole genome shotgun (WGS) entry which is preliminary data.</text>
</comment>
<comment type="catalytic activity">
    <reaction evidence="2">
        <text>2 GTP = 3',3'-c-di-GMP + 2 diphosphate</text>
        <dbReference type="Rhea" id="RHEA:24898"/>
        <dbReference type="ChEBI" id="CHEBI:33019"/>
        <dbReference type="ChEBI" id="CHEBI:37565"/>
        <dbReference type="ChEBI" id="CHEBI:58805"/>
        <dbReference type="EC" id="2.7.7.65"/>
    </reaction>
</comment>
<dbReference type="SUPFAM" id="SSF52172">
    <property type="entry name" value="CheY-like"/>
    <property type="match status" value="1"/>
</dbReference>
<dbReference type="CDD" id="cd01949">
    <property type="entry name" value="GGDEF"/>
    <property type="match status" value="1"/>
</dbReference>
<keyword evidence="7" id="KW-1185">Reference proteome</keyword>
<proteinExistence type="predicted"/>
<reference evidence="6 7" key="1">
    <citation type="journal article" date="2012" name="Genet. Mol. Biol.">
        <title>Analysis of 16S rRNA and mxaF genes revealing insights into Methylobacterium niche-specific plant association.</title>
        <authorList>
            <person name="Dourado M.N."/>
            <person name="Andreote F.D."/>
            <person name="Dini-Andreote F."/>
            <person name="Conti R."/>
            <person name="Araujo J.M."/>
            <person name="Araujo W.L."/>
        </authorList>
    </citation>
    <scope>NUCLEOTIDE SEQUENCE [LARGE SCALE GENOMIC DNA]</scope>
    <source>
        <strain evidence="6 7">SR1.6/4</strain>
    </source>
</reference>
<feature type="domain" description="Response regulatory" evidence="4">
    <location>
        <begin position="2"/>
        <end position="120"/>
    </location>
</feature>
<dbReference type="EMBL" id="MLBY01000002">
    <property type="protein sequence ID" value="MEE7455838.1"/>
    <property type="molecule type" value="Genomic_DNA"/>
</dbReference>
<dbReference type="Gene3D" id="3.40.50.2300">
    <property type="match status" value="1"/>
</dbReference>
<evidence type="ECO:0000256" key="3">
    <source>
        <dbReference type="PROSITE-ProRule" id="PRU00169"/>
    </source>
</evidence>
<dbReference type="PANTHER" id="PTHR45138">
    <property type="entry name" value="REGULATORY COMPONENTS OF SENSORY TRANSDUCTION SYSTEM"/>
    <property type="match status" value="1"/>
</dbReference>
<dbReference type="EC" id="2.7.7.65" evidence="1"/>
<name>A0ABU7T5M0_9HYPH</name>
<dbReference type="InterPro" id="IPR029787">
    <property type="entry name" value="Nucleotide_cyclase"/>
</dbReference>
<dbReference type="InterPro" id="IPR050469">
    <property type="entry name" value="Diguanylate_Cyclase"/>
</dbReference>
<dbReference type="SMART" id="SM00448">
    <property type="entry name" value="REC"/>
    <property type="match status" value="1"/>
</dbReference>
<comment type="caution">
    <text evidence="3">Lacks conserved residue(s) required for the propagation of feature annotation.</text>
</comment>
<dbReference type="PANTHER" id="PTHR45138:SF9">
    <property type="entry name" value="DIGUANYLATE CYCLASE DGCM-RELATED"/>
    <property type="match status" value="1"/>
</dbReference>
<accession>A0ABU7T5M0</accession>
<dbReference type="InterPro" id="IPR011006">
    <property type="entry name" value="CheY-like_superfamily"/>
</dbReference>
<feature type="domain" description="GGDEF" evidence="5">
    <location>
        <begin position="162"/>
        <end position="291"/>
    </location>
</feature>
<protein>
    <recommendedName>
        <fullName evidence="1">diguanylate cyclase</fullName>
        <ecNumber evidence="1">2.7.7.65</ecNumber>
    </recommendedName>
</protein>
<dbReference type="SMART" id="SM00267">
    <property type="entry name" value="GGDEF"/>
    <property type="match status" value="1"/>
</dbReference>
<dbReference type="InterPro" id="IPR043128">
    <property type="entry name" value="Rev_trsase/Diguanyl_cyclase"/>
</dbReference>
<evidence type="ECO:0000256" key="1">
    <source>
        <dbReference type="ARBA" id="ARBA00012528"/>
    </source>
</evidence>
<dbReference type="Pfam" id="PF00990">
    <property type="entry name" value="GGDEF"/>
    <property type="match status" value="1"/>
</dbReference>
<dbReference type="NCBIfam" id="TIGR00254">
    <property type="entry name" value="GGDEF"/>
    <property type="match status" value="1"/>
</dbReference>
<dbReference type="InterPro" id="IPR000160">
    <property type="entry name" value="GGDEF_dom"/>
</dbReference>
<dbReference type="PROSITE" id="PS50110">
    <property type="entry name" value="RESPONSE_REGULATORY"/>
    <property type="match status" value="1"/>
</dbReference>
<dbReference type="SUPFAM" id="SSF55073">
    <property type="entry name" value="Nucleotide cyclase"/>
    <property type="match status" value="1"/>
</dbReference>
<evidence type="ECO:0000259" key="5">
    <source>
        <dbReference type="PROSITE" id="PS50887"/>
    </source>
</evidence>
<dbReference type="InterPro" id="IPR001789">
    <property type="entry name" value="Sig_transdc_resp-reg_receiver"/>
</dbReference>
<dbReference type="Gene3D" id="3.30.70.270">
    <property type="match status" value="1"/>
</dbReference>
<evidence type="ECO:0000256" key="2">
    <source>
        <dbReference type="ARBA" id="ARBA00034247"/>
    </source>
</evidence>
<dbReference type="Pfam" id="PF00072">
    <property type="entry name" value="Response_reg"/>
    <property type="match status" value="1"/>
</dbReference>
<evidence type="ECO:0000313" key="7">
    <source>
        <dbReference type="Proteomes" id="UP001349262"/>
    </source>
</evidence>
<dbReference type="Proteomes" id="UP001349262">
    <property type="component" value="Unassembled WGS sequence"/>
</dbReference>